<evidence type="ECO:0000256" key="1">
    <source>
        <dbReference type="ARBA" id="ARBA00004141"/>
    </source>
</evidence>
<keyword evidence="3 7" id="KW-0812">Transmembrane</keyword>
<gene>
    <name evidence="8" type="ORF">NA57DRAFT_46709</name>
</gene>
<evidence type="ECO:0000256" key="5">
    <source>
        <dbReference type="ARBA" id="ARBA00023136"/>
    </source>
</evidence>
<keyword evidence="4 7" id="KW-1133">Transmembrane helix</keyword>
<dbReference type="Proteomes" id="UP000799772">
    <property type="component" value="Unassembled WGS sequence"/>
</dbReference>
<accession>A0A9P4M282</accession>
<comment type="caution">
    <text evidence="8">The sequence shown here is derived from an EMBL/GenBank/DDBJ whole genome shotgun (WGS) entry which is preliminary data.</text>
</comment>
<evidence type="ECO:0000256" key="6">
    <source>
        <dbReference type="SAM" id="MobiDB-lite"/>
    </source>
</evidence>
<dbReference type="GO" id="GO:0097020">
    <property type="term" value="F:COPII receptor activity"/>
    <property type="evidence" value="ECO:0007669"/>
    <property type="project" value="InterPro"/>
</dbReference>
<dbReference type="GO" id="GO:0006888">
    <property type="term" value="P:endoplasmic reticulum to Golgi vesicle-mediated transport"/>
    <property type="evidence" value="ECO:0007669"/>
    <property type="project" value="InterPro"/>
</dbReference>
<feature type="region of interest" description="Disordered" evidence="6">
    <location>
        <begin position="190"/>
        <end position="215"/>
    </location>
</feature>
<evidence type="ECO:0000313" key="9">
    <source>
        <dbReference type="Proteomes" id="UP000799772"/>
    </source>
</evidence>
<dbReference type="GO" id="GO:0005789">
    <property type="term" value="C:endoplasmic reticulum membrane"/>
    <property type="evidence" value="ECO:0007669"/>
    <property type="project" value="TreeGrafter"/>
</dbReference>
<comment type="subcellular location">
    <subcellularLocation>
        <location evidence="1">Membrane</location>
        <topology evidence="1">Multi-pass membrane protein</topology>
    </subcellularLocation>
</comment>
<evidence type="ECO:0000256" key="7">
    <source>
        <dbReference type="SAM" id="Phobius"/>
    </source>
</evidence>
<feature type="transmembrane region" description="Helical" evidence="7">
    <location>
        <begin position="96"/>
        <end position="112"/>
    </location>
</feature>
<dbReference type="Pfam" id="PF04148">
    <property type="entry name" value="Erv26"/>
    <property type="match status" value="1"/>
</dbReference>
<name>A0A9P4M282_9PEZI</name>
<comment type="similarity">
    <text evidence="2">Belongs to the SVP26 family.</text>
</comment>
<evidence type="ECO:0000256" key="2">
    <source>
        <dbReference type="ARBA" id="ARBA00008096"/>
    </source>
</evidence>
<sequence>MWILPLVGYLGLILGFCFLTLAIASGLYYLSELVEEHTVFSKKLLTRLIYAVIVVQVLLALVDRFPWGLTALSVASHVVYAQNLRRFPVVKLTDPIFILSCVLVLLNHYLWFRHFQQPPSMPPPGSSYWSRSSSDRERYPYGFDPSIPSFTEVASYFGICVWLVPFALFVGLSAGENVLPSMGSEYATGEGSSFISSGKEPDLDSKDKKRKGATSMAKAAIDGARGWIDETGELLGLWRGERTRRW</sequence>
<evidence type="ECO:0000256" key="4">
    <source>
        <dbReference type="ARBA" id="ARBA00022989"/>
    </source>
</evidence>
<keyword evidence="5 7" id="KW-0472">Membrane</keyword>
<keyword evidence="9" id="KW-1185">Reference proteome</keyword>
<reference evidence="8" key="1">
    <citation type="journal article" date="2020" name="Stud. Mycol.">
        <title>101 Dothideomycetes genomes: a test case for predicting lifestyles and emergence of pathogens.</title>
        <authorList>
            <person name="Haridas S."/>
            <person name="Albert R."/>
            <person name="Binder M."/>
            <person name="Bloem J."/>
            <person name="Labutti K."/>
            <person name="Salamov A."/>
            <person name="Andreopoulos B."/>
            <person name="Baker S."/>
            <person name="Barry K."/>
            <person name="Bills G."/>
            <person name="Bluhm B."/>
            <person name="Cannon C."/>
            <person name="Castanera R."/>
            <person name="Culley D."/>
            <person name="Daum C."/>
            <person name="Ezra D."/>
            <person name="Gonzalez J."/>
            <person name="Henrissat B."/>
            <person name="Kuo A."/>
            <person name="Liang C."/>
            <person name="Lipzen A."/>
            <person name="Lutzoni F."/>
            <person name="Magnuson J."/>
            <person name="Mondo S."/>
            <person name="Nolan M."/>
            <person name="Ohm R."/>
            <person name="Pangilinan J."/>
            <person name="Park H.-J."/>
            <person name="Ramirez L."/>
            <person name="Alfaro M."/>
            <person name="Sun H."/>
            <person name="Tritt A."/>
            <person name="Yoshinaga Y."/>
            <person name="Zwiers L.-H."/>
            <person name="Turgeon B."/>
            <person name="Goodwin S."/>
            <person name="Spatafora J."/>
            <person name="Crous P."/>
            <person name="Grigoriev I."/>
        </authorList>
    </citation>
    <scope>NUCLEOTIDE SEQUENCE</scope>
    <source>
        <strain evidence="8">CBS 133067</strain>
    </source>
</reference>
<evidence type="ECO:0000256" key="3">
    <source>
        <dbReference type="ARBA" id="ARBA00022692"/>
    </source>
</evidence>
<dbReference type="PANTHER" id="PTHR13144">
    <property type="entry name" value="TEX261 PROTEIN"/>
    <property type="match status" value="1"/>
</dbReference>
<feature type="transmembrane region" description="Helical" evidence="7">
    <location>
        <begin position="153"/>
        <end position="172"/>
    </location>
</feature>
<proteinExistence type="inferred from homology"/>
<protein>
    <submittedName>
        <fullName evidence="8">DUF396-domain-containing protein</fullName>
    </submittedName>
</protein>
<feature type="transmembrane region" description="Helical" evidence="7">
    <location>
        <begin position="44"/>
        <end position="61"/>
    </location>
</feature>
<dbReference type="GO" id="GO:0000139">
    <property type="term" value="C:Golgi membrane"/>
    <property type="evidence" value="ECO:0007669"/>
    <property type="project" value="TreeGrafter"/>
</dbReference>
<dbReference type="OrthoDB" id="28257at2759"/>
<dbReference type="GO" id="GO:0030134">
    <property type="term" value="C:COPII-coated ER to Golgi transport vesicle"/>
    <property type="evidence" value="ECO:0007669"/>
    <property type="project" value="TreeGrafter"/>
</dbReference>
<dbReference type="PANTHER" id="PTHR13144:SF0">
    <property type="entry name" value="PROTEIN TEX261"/>
    <property type="match status" value="1"/>
</dbReference>
<evidence type="ECO:0000313" key="8">
    <source>
        <dbReference type="EMBL" id="KAF2094255.1"/>
    </source>
</evidence>
<dbReference type="InterPro" id="IPR007277">
    <property type="entry name" value="Svp26/Tex261"/>
</dbReference>
<organism evidence="8 9">
    <name type="scientific">Rhizodiscina lignyota</name>
    <dbReference type="NCBI Taxonomy" id="1504668"/>
    <lineage>
        <taxon>Eukaryota</taxon>
        <taxon>Fungi</taxon>
        <taxon>Dikarya</taxon>
        <taxon>Ascomycota</taxon>
        <taxon>Pezizomycotina</taxon>
        <taxon>Dothideomycetes</taxon>
        <taxon>Pleosporomycetidae</taxon>
        <taxon>Aulographales</taxon>
        <taxon>Rhizodiscinaceae</taxon>
        <taxon>Rhizodiscina</taxon>
    </lineage>
</organism>
<dbReference type="EMBL" id="ML978135">
    <property type="protein sequence ID" value="KAF2094255.1"/>
    <property type="molecule type" value="Genomic_DNA"/>
</dbReference>
<feature type="transmembrane region" description="Helical" evidence="7">
    <location>
        <begin position="6"/>
        <end position="30"/>
    </location>
</feature>
<dbReference type="AlphaFoldDB" id="A0A9P4M282"/>